<dbReference type="SUPFAM" id="SSF51126">
    <property type="entry name" value="Pectin lyase-like"/>
    <property type="match status" value="1"/>
</dbReference>
<feature type="signal peptide" evidence="3">
    <location>
        <begin position="1"/>
        <end position="19"/>
    </location>
</feature>
<dbReference type="InterPro" id="IPR011050">
    <property type="entry name" value="Pectin_lyase_fold/virulence"/>
</dbReference>
<feature type="domain" description="Pectate lyase" evidence="4">
    <location>
        <begin position="109"/>
        <end position="359"/>
    </location>
</feature>
<dbReference type="PANTHER" id="PTHR31683">
    <property type="entry name" value="PECTATE LYASE 18-RELATED"/>
    <property type="match status" value="1"/>
</dbReference>
<dbReference type="Gene3D" id="2.160.20.10">
    <property type="entry name" value="Single-stranded right-handed beta-helix, Pectin lyase-like"/>
    <property type="match status" value="1"/>
</dbReference>
<name>A0A3D9ZL94_9ACTN</name>
<keyword evidence="6" id="KW-1185">Reference proteome</keyword>
<dbReference type="GO" id="GO:0030570">
    <property type="term" value="F:pectate lyase activity"/>
    <property type="evidence" value="ECO:0007669"/>
    <property type="project" value="InterPro"/>
</dbReference>
<dbReference type="PANTHER" id="PTHR31683:SF18">
    <property type="entry name" value="PECTATE LYASE 21-RELATED"/>
    <property type="match status" value="1"/>
</dbReference>
<keyword evidence="2" id="KW-0624">Polysaccharide degradation</keyword>
<dbReference type="GO" id="GO:0005576">
    <property type="term" value="C:extracellular region"/>
    <property type="evidence" value="ECO:0007669"/>
    <property type="project" value="UniProtKB-SubCell"/>
</dbReference>
<dbReference type="Proteomes" id="UP000256913">
    <property type="component" value="Unassembled WGS sequence"/>
</dbReference>
<dbReference type="InterPro" id="IPR012334">
    <property type="entry name" value="Pectin_lyas_fold"/>
</dbReference>
<evidence type="ECO:0000256" key="3">
    <source>
        <dbReference type="SAM" id="SignalP"/>
    </source>
</evidence>
<organism evidence="5 6">
    <name type="scientific">Asanoa ferruginea</name>
    <dbReference type="NCBI Taxonomy" id="53367"/>
    <lineage>
        <taxon>Bacteria</taxon>
        <taxon>Bacillati</taxon>
        <taxon>Actinomycetota</taxon>
        <taxon>Actinomycetes</taxon>
        <taxon>Micromonosporales</taxon>
        <taxon>Micromonosporaceae</taxon>
        <taxon>Asanoa</taxon>
    </lineage>
</organism>
<dbReference type="EMBL" id="QUMQ01000001">
    <property type="protein sequence ID" value="REF98166.1"/>
    <property type="molecule type" value="Genomic_DNA"/>
</dbReference>
<dbReference type="OrthoDB" id="9804661at2"/>
<keyword evidence="2" id="KW-0119">Carbohydrate metabolism</keyword>
<feature type="chain" id="PRO_5038376352" evidence="3">
    <location>
        <begin position="20"/>
        <end position="440"/>
    </location>
</feature>
<evidence type="ECO:0000313" key="5">
    <source>
        <dbReference type="EMBL" id="REF98166.1"/>
    </source>
</evidence>
<keyword evidence="1 2" id="KW-0456">Lyase</keyword>
<dbReference type="SMART" id="SM00656">
    <property type="entry name" value="Amb_all"/>
    <property type="match status" value="1"/>
</dbReference>
<comment type="subcellular location">
    <subcellularLocation>
        <location evidence="2">Secreted</location>
    </subcellularLocation>
</comment>
<sequence length="440" mass="46483">MRFRSLAAVVAGAMLVALAAPAAAASAPAAGLLAEQIARQVLPAGDGWAAEGAGTTGGAAATPENVFYVDDRDELAAAVAGTTPAIVFVRGTIHGNADVSGAPLSCAQFADPAYTLDGFLAAYDPAVWGRVAPSGPLEEARVRSAANQSARVRVNVGSNKTIIGVRGARLNGVFLRLDGSANVIIRNLTHEDSRDCFPVWSPTDGETGNWNAAYDNIWVRNSQHVWIDHNTFTDADNPDSAQPLYFGRPYQVHDGQTDITNGSNFVTVSYNRFTNHDKTMLIGSTNTPGADVGALKVTVHHNEFDGSVQRAPRVRFGQVDVYNNLYRVPVADPFEYSWGVGVQSAIHAENNYFALGAGVSPDAIVFDWGGTVLTEKGTWVRSGRSLPRPANLLAAYNETHDPDIAGDAGWTPTLRAGPVLPAPAAALVVELCAGAKRLPI</sequence>
<dbReference type="RefSeq" id="WP_116069498.1">
    <property type="nucleotide sequence ID" value="NZ_BONB01000040.1"/>
</dbReference>
<comment type="similarity">
    <text evidence="2">Belongs to the polysaccharide lyase 1 family.</text>
</comment>
<comment type="caution">
    <text evidence="5">The sequence shown here is derived from an EMBL/GenBank/DDBJ whole genome shotgun (WGS) entry which is preliminary data.</text>
</comment>
<proteinExistence type="inferred from homology"/>
<evidence type="ECO:0000259" key="4">
    <source>
        <dbReference type="SMART" id="SM00656"/>
    </source>
</evidence>
<dbReference type="GO" id="GO:0000272">
    <property type="term" value="P:polysaccharide catabolic process"/>
    <property type="evidence" value="ECO:0007669"/>
    <property type="project" value="UniProtKB-KW"/>
</dbReference>
<evidence type="ECO:0000256" key="2">
    <source>
        <dbReference type="RuleBase" id="RU361173"/>
    </source>
</evidence>
<protein>
    <submittedName>
        <fullName evidence="5">Pectate lyase</fullName>
    </submittedName>
</protein>
<keyword evidence="2" id="KW-0964">Secreted</keyword>
<accession>A0A3D9ZL94</accession>
<dbReference type="Pfam" id="PF00544">
    <property type="entry name" value="Pectate_lyase_4"/>
    <property type="match status" value="2"/>
</dbReference>
<reference evidence="5 6" key="1">
    <citation type="submission" date="2018-08" db="EMBL/GenBank/DDBJ databases">
        <title>Sequencing the genomes of 1000 actinobacteria strains.</title>
        <authorList>
            <person name="Klenk H.-P."/>
        </authorList>
    </citation>
    <scope>NUCLEOTIDE SEQUENCE [LARGE SCALE GENOMIC DNA]</scope>
    <source>
        <strain evidence="5 6">DSM 44099</strain>
    </source>
</reference>
<evidence type="ECO:0000256" key="1">
    <source>
        <dbReference type="ARBA" id="ARBA00023239"/>
    </source>
</evidence>
<gene>
    <name evidence="5" type="ORF">DFJ67_4176</name>
</gene>
<dbReference type="InterPro" id="IPR045032">
    <property type="entry name" value="PEL"/>
</dbReference>
<dbReference type="AlphaFoldDB" id="A0A3D9ZL94"/>
<dbReference type="InterPro" id="IPR002022">
    <property type="entry name" value="Pec_lyase"/>
</dbReference>
<keyword evidence="3" id="KW-0732">Signal</keyword>
<evidence type="ECO:0000313" key="6">
    <source>
        <dbReference type="Proteomes" id="UP000256913"/>
    </source>
</evidence>